<dbReference type="KEGG" id="ehx:EMIHUDRAFT_240496"/>
<reference evidence="3" key="1">
    <citation type="journal article" date="2013" name="Nature">
        <title>Pan genome of the phytoplankton Emiliania underpins its global distribution.</title>
        <authorList>
            <person name="Read B.A."/>
            <person name="Kegel J."/>
            <person name="Klute M.J."/>
            <person name="Kuo A."/>
            <person name="Lefebvre S.C."/>
            <person name="Maumus F."/>
            <person name="Mayer C."/>
            <person name="Miller J."/>
            <person name="Monier A."/>
            <person name="Salamov A."/>
            <person name="Young J."/>
            <person name="Aguilar M."/>
            <person name="Claverie J.M."/>
            <person name="Frickenhaus S."/>
            <person name="Gonzalez K."/>
            <person name="Herman E.K."/>
            <person name="Lin Y.C."/>
            <person name="Napier J."/>
            <person name="Ogata H."/>
            <person name="Sarno A.F."/>
            <person name="Shmutz J."/>
            <person name="Schroeder D."/>
            <person name="de Vargas C."/>
            <person name="Verret F."/>
            <person name="von Dassow P."/>
            <person name="Valentin K."/>
            <person name="Van de Peer Y."/>
            <person name="Wheeler G."/>
            <person name="Dacks J.B."/>
            <person name="Delwiche C.F."/>
            <person name="Dyhrman S.T."/>
            <person name="Glockner G."/>
            <person name="John U."/>
            <person name="Richards T."/>
            <person name="Worden A.Z."/>
            <person name="Zhang X."/>
            <person name="Grigoriev I.V."/>
            <person name="Allen A.E."/>
            <person name="Bidle K."/>
            <person name="Borodovsky M."/>
            <person name="Bowler C."/>
            <person name="Brownlee C."/>
            <person name="Cock J.M."/>
            <person name="Elias M."/>
            <person name="Gladyshev V.N."/>
            <person name="Groth M."/>
            <person name="Guda C."/>
            <person name="Hadaegh A."/>
            <person name="Iglesias-Rodriguez M.D."/>
            <person name="Jenkins J."/>
            <person name="Jones B.M."/>
            <person name="Lawson T."/>
            <person name="Leese F."/>
            <person name="Lindquist E."/>
            <person name="Lobanov A."/>
            <person name="Lomsadze A."/>
            <person name="Malik S.B."/>
            <person name="Marsh M.E."/>
            <person name="Mackinder L."/>
            <person name="Mock T."/>
            <person name="Mueller-Roeber B."/>
            <person name="Pagarete A."/>
            <person name="Parker M."/>
            <person name="Probert I."/>
            <person name="Quesneville H."/>
            <person name="Raines C."/>
            <person name="Rensing S.A."/>
            <person name="Riano-Pachon D.M."/>
            <person name="Richier S."/>
            <person name="Rokitta S."/>
            <person name="Shiraiwa Y."/>
            <person name="Soanes D.M."/>
            <person name="van der Giezen M."/>
            <person name="Wahlund T.M."/>
            <person name="Williams B."/>
            <person name="Wilson W."/>
            <person name="Wolfe G."/>
            <person name="Wurch L.L."/>
        </authorList>
    </citation>
    <scope>NUCLEOTIDE SEQUENCE</scope>
</reference>
<evidence type="ECO:0000313" key="2">
    <source>
        <dbReference type="EnsemblProtists" id="EOD32838"/>
    </source>
</evidence>
<feature type="region of interest" description="Disordered" evidence="1">
    <location>
        <begin position="1"/>
        <end position="80"/>
    </location>
</feature>
<protein>
    <recommendedName>
        <fullName evidence="4">RING-type domain-containing protein</fullName>
    </recommendedName>
</protein>
<dbReference type="EnsemblProtists" id="EOD22077">
    <property type="protein sequence ID" value="EOD22077"/>
    <property type="gene ID" value="EMIHUDRAFT_240496"/>
</dbReference>
<dbReference type="AlphaFoldDB" id="A0A0D3KAQ3"/>
<proteinExistence type="predicted"/>
<dbReference type="GeneID" id="17278110"/>
<keyword evidence="3" id="KW-1185">Reference proteome</keyword>
<dbReference type="RefSeq" id="XP_005785267.1">
    <property type="nucleotide sequence ID" value="XM_005785210.1"/>
</dbReference>
<dbReference type="RefSeq" id="XP_005774506.1">
    <property type="nucleotide sequence ID" value="XM_005774449.1"/>
</dbReference>
<evidence type="ECO:0000313" key="3">
    <source>
        <dbReference type="Proteomes" id="UP000013827"/>
    </source>
</evidence>
<evidence type="ECO:0000256" key="1">
    <source>
        <dbReference type="SAM" id="MobiDB-lite"/>
    </source>
</evidence>
<accession>A0A0D3KAQ3</accession>
<dbReference type="PaxDb" id="2903-EOD22077"/>
<evidence type="ECO:0008006" key="4">
    <source>
        <dbReference type="Google" id="ProtNLM"/>
    </source>
</evidence>
<feature type="compositionally biased region" description="Polar residues" evidence="1">
    <location>
        <begin position="1"/>
        <end position="20"/>
    </location>
</feature>
<dbReference type="HOGENOM" id="CLU_1889682_0_0_1"/>
<dbReference type="Proteomes" id="UP000013827">
    <property type="component" value="Unassembled WGS sequence"/>
</dbReference>
<reference evidence="2" key="2">
    <citation type="submission" date="2024-10" db="UniProtKB">
        <authorList>
            <consortium name="EnsemblProtists"/>
        </authorList>
    </citation>
    <scope>IDENTIFICATION</scope>
</reference>
<organism evidence="2 3">
    <name type="scientific">Emiliania huxleyi (strain CCMP1516)</name>
    <dbReference type="NCBI Taxonomy" id="280463"/>
    <lineage>
        <taxon>Eukaryota</taxon>
        <taxon>Haptista</taxon>
        <taxon>Haptophyta</taxon>
        <taxon>Prymnesiophyceae</taxon>
        <taxon>Isochrysidales</taxon>
        <taxon>Noelaerhabdaceae</taxon>
        <taxon>Emiliania</taxon>
    </lineage>
</organism>
<name>A0A0D3KAQ3_EMIH1</name>
<dbReference type="KEGG" id="ehx:EMIHUDRAFT_230196"/>
<sequence>MSGCSSFAQTLRKGSSNTTCPLCRAPVEETAAAKPSRVGTAAEATEAAPREAEAAPPAGARALPPKACVPPASYTPAPAQAPLRRNVRRIRAELSLADGPLLVVLRSAHEALDLTPSGGVLQQTERLLVELFGHT</sequence>
<dbReference type="EnsemblProtists" id="EOD32838">
    <property type="protein sequence ID" value="EOD32838"/>
    <property type="gene ID" value="EMIHUDRAFT_230196"/>
</dbReference>
<dbReference type="GeneID" id="17267623"/>